<accession>A0A178IBI8</accession>
<comment type="caution">
    <text evidence="2">The sequence shown here is derived from an EMBL/GenBank/DDBJ whole genome shotgun (WGS) entry which is preliminary data.</text>
</comment>
<protein>
    <submittedName>
        <fullName evidence="2">Uncharacterized protein</fullName>
    </submittedName>
</protein>
<proteinExistence type="predicted"/>
<dbReference type="RefSeq" id="WP_068773144.1">
    <property type="nucleotide sequence ID" value="NZ_CP109796.1"/>
</dbReference>
<feature type="transmembrane region" description="Helical" evidence="1">
    <location>
        <begin position="64"/>
        <end position="84"/>
    </location>
</feature>
<reference evidence="2 3" key="1">
    <citation type="submission" date="2016-01" db="EMBL/GenBank/DDBJ databases">
        <title>High potential of lignocellulose degradation of a new Verrucomicrobia species.</title>
        <authorList>
            <person name="Wang Y."/>
            <person name="Shi Y."/>
            <person name="Qiu Z."/>
            <person name="Liu S."/>
            <person name="Yang H."/>
        </authorList>
    </citation>
    <scope>NUCLEOTIDE SEQUENCE [LARGE SCALE GENOMIC DNA]</scope>
    <source>
        <strain evidence="2 3">TSB47</strain>
    </source>
</reference>
<keyword evidence="3" id="KW-1185">Reference proteome</keyword>
<sequence>MENTTEYFSLLVLAAALAVIMLARLNARLASPVLSIINRWLRCLVFSGSAAYLFQRIGGFNRPYWLLALVCLLVWILAETLYNWMMVKALSMSPLPLFPHYSVNTSGDEWPTHPRFLKVRDWLRTRGFSQVQALRAEISNDLYLRVSVYQDADAVVRLQITFLPQPGGAIALCASFSTRMLNGYRYVTDNLFLPFAGFYPENWLVERNPWRVSLEGLYKRHRARLARRGEIIQPWDGEPLEDLNVQQREMDKINTELGFLMPYAQREEHGKITYEGRFRVWKEIWSLNYLGRSARYE</sequence>
<feature type="transmembrane region" description="Helical" evidence="1">
    <location>
        <begin position="6"/>
        <end position="27"/>
    </location>
</feature>
<evidence type="ECO:0000313" key="2">
    <source>
        <dbReference type="EMBL" id="OAM86971.1"/>
    </source>
</evidence>
<dbReference type="EMBL" id="LRRQ01000190">
    <property type="protein sequence ID" value="OAM86971.1"/>
    <property type="molecule type" value="Genomic_DNA"/>
</dbReference>
<keyword evidence="1" id="KW-0472">Membrane</keyword>
<evidence type="ECO:0000313" key="3">
    <source>
        <dbReference type="Proteomes" id="UP000078486"/>
    </source>
</evidence>
<keyword evidence="1" id="KW-1133">Transmembrane helix</keyword>
<organism evidence="2 3">
    <name type="scientific">Termitidicoccus mucosus</name>
    <dbReference type="NCBI Taxonomy" id="1184151"/>
    <lineage>
        <taxon>Bacteria</taxon>
        <taxon>Pseudomonadati</taxon>
        <taxon>Verrucomicrobiota</taxon>
        <taxon>Opitutia</taxon>
        <taxon>Opitutales</taxon>
        <taxon>Opitutaceae</taxon>
        <taxon>Termitidicoccus</taxon>
    </lineage>
</organism>
<dbReference type="OrthoDB" id="186885at2"/>
<gene>
    <name evidence="2" type="ORF">AW736_25735</name>
</gene>
<dbReference type="AlphaFoldDB" id="A0A178IBI8"/>
<keyword evidence="1" id="KW-0812">Transmembrane</keyword>
<dbReference type="Proteomes" id="UP000078486">
    <property type="component" value="Unassembled WGS sequence"/>
</dbReference>
<feature type="transmembrane region" description="Helical" evidence="1">
    <location>
        <begin position="39"/>
        <end position="58"/>
    </location>
</feature>
<name>A0A178IBI8_9BACT</name>
<evidence type="ECO:0000256" key="1">
    <source>
        <dbReference type="SAM" id="Phobius"/>
    </source>
</evidence>